<dbReference type="InterPro" id="IPR012308">
    <property type="entry name" value="DNA_ligase_ATP-dep_N"/>
</dbReference>
<dbReference type="GO" id="GO:0003677">
    <property type="term" value="F:DNA binding"/>
    <property type="evidence" value="ECO:0007669"/>
    <property type="project" value="InterPro"/>
</dbReference>
<evidence type="ECO:0000259" key="7">
    <source>
        <dbReference type="PROSITE" id="PS50160"/>
    </source>
</evidence>
<evidence type="ECO:0000256" key="2">
    <source>
        <dbReference type="ARBA" id="ARBA00022598"/>
    </source>
</evidence>
<sequence length="1065" mass="120007">MGNSRPRAHHQYNAVPFNFFSRLIEEFGKVKPENASRRSSSASSAGKSRKHMDVLQSWLARLDHPLCPGTGTAFFHFLFPEEDMDRKYNMQEAKLSRLLADVFVVDATPGKRGHRLACWKESAEGCLGREVQLLLEETYSGLEHPTEPTFQQVDALLDELAATSQWSNLSNCSTLSEKRPVKEILRDLYHDLTPLGAAVMTQIILKDLRPLCYIQPSIMMSSSLLRFNSNSYEEITVYMAMRAWHPQMCNVYKTNSKLDTAARAVEELQSVDARGVQAVAMDLFSPKLGVPVEIPKCVKGHSCGYAMQRLSTSDRLYAETKYDGERMQIHFDLSRPAGSEIQIFSKSKRDSTADRVATHSILRATLGLSPGPDAHPKLVERIGNAASKECIVSSAIFDAEMVAYSELSGDIDKFWRIRGMIGATASGIRRKEPRRSNPDFDLFDSEDETKVDPVETQDSLVSNGTASDTRHFMLVFFDILHLNGQNLLDRPYEHRRLVLKQLITPISGFSRVARSVMILRKGPKASAALDTLEHHFKRETAHNKEEGIVLKAGDSVYNDRHKPWIKIKRDYIRGYGDTLDLVVLGAGWNKRRGRELRVGPSVNTSFYVGCITNMEEVKLRRSVRPHFEVYFTVEYGLSREQLEDLNAQMQCGSVPFKPENTQGLPYSFNLMKGIEPPRCLFNRPMLMELMGDRFTKAAGTPGYELRFPRITKVWRRDERDWMDGVSLQELRRIAREALHRTPDVIASTVNVPTSPAIPKDAIPSNRKRLHGIAEDSLPIKRLRSITNHPSVAVSTEHSASHTWILPEMATHGEQHRNTRRQRHISDKENQSLIPYGNHSRRRNADSSSPPTTHKGKYDRPRPLLDRGLSGFRSWAAADNTLATLCYDPPYPRHAASSAHGRARDGAEHDTPSLREAAFLGVLRQAAAHATRDSIGETALCGHPSLDRYLSSSFADAAIWIDGSIQLGLHSAVPTTDLFSTLEALLIATGWFAERKLPIRTYLNRGIIFVSHPQAHIIIDTLITMQQTLEARKEDVRLRLLVCSAEQLEECTRNTEHVLQPLWISA</sequence>
<organism evidence="8 9">
    <name type="scientific">Calocera cornea HHB12733</name>
    <dbReference type="NCBI Taxonomy" id="1353952"/>
    <lineage>
        <taxon>Eukaryota</taxon>
        <taxon>Fungi</taxon>
        <taxon>Dikarya</taxon>
        <taxon>Basidiomycota</taxon>
        <taxon>Agaricomycotina</taxon>
        <taxon>Dacrymycetes</taxon>
        <taxon>Dacrymycetales</taxon>
        <taxon>Dacrymycetaceae</taxon>
        <taxon>Calocera</taxon>
    </lineage>
</organism>
<dbReference type="STRING" id="1353952.A0A165J5V6"/>
<evidence type="ECO:0000256" key="4">
    <source>
        <dbReference type="ARBA" id="ARBA00022840"/>
    </source>
</evidence>
<evidence type="ECO:0000256" key="6">
    <source>
        <dbReference type="SAM" id="MobiDB-lite"/>
    </source>
</evidence>
<dbReference type="PROSITE" id="PS50160">
    <property type="entry name" value="DNA_LIGASE_A3"/>
    <property type="match status" value="1"/>
</dbReference>
<dbReference type="Proteomes" id="UP000076842">
    <property type="component" value="Unassembled WGS sequence"/>
</dbReference>
<dbReference type="GO" id="GO:0006297">
    <property type="term" value="P:nucleotide-excision repair, DNA gap filling"/>
    <property type="evidence" value="ECO:0007669"/>
    <property type="project" value="TreeGrafter"/>
</dbReference>
<keyword evidence="2" id="KW-0436">Ligase</keyword>
<keyword evidence="3" id="KW-0547">Nucleotide-binding</keyword>
<feature type="region of interest" description="Disordered" evidence="6">
    <location>
        <begin position="809"/>
        <end position="863"/>
    </location>
</feature>
<dbReference type="PANTHER" id="PTHR45997">
    <property type="entry name" value="DNA LIGASE 4"/>
    <property type="match status" value="1"/>
</dbReference>
<gene>
    <name evidence="8" type="ORF">CALCODRAFT_9671</name>
</gene>
<protein>
    <recommendedName>
        <fullName evidence="7">ATP-dependent DNA ligase family profile domain-containing protein</fullName>
    </recommendedName>
</protein>
<keyword evidence="9" id="KW-1185">Reference proteome</keyword>
<dbReference type="PANTHER" id="PTHR45997:SF2">
    <property type="entry name" value="ATP DEPENDENT DNA LIGASE DOMAIN PROTEIN (AFU_ORTHOLOGUE AFUA_5G02430)"/>
    <property type="match status" value="1"/>
</dbReference>
<proteinExistence type="inferred from homology"/>
<dbReference type="AlphaFoldDB" id="A0A165J5V6"/>
<reference evidence="8 9" key="1">
    <citation type="journal article" date="2016" name="Mol. Biol. Evol.">
        <title>Comparative Genomics of Early-Diverging Mushroom-Forming Fungi Provides Insights into the Origins of Lignocellulose Decay Capabilities.</title>
        <authorList>
            <person name="Nagy L.G."/>
            <person name="Riley R."/>
            <person name="Tritt A."/>
            <person name="Adam C."/>
            <person name="Daum C."/>
            <person name="Floudas D."/>
            <person name="Sun H."/>
            <person name="Yadav J.S."/>
            <person name="Pangilinan J."/>
            <person name="Larsson K.H."/>
            <person name="Matsuura K."/>
            <person name="Barry K."/>
            <person name="Labutti K."/>
            <person name="Kuo R."/>
            <person name="Ohm R.A."/>
            <person name="Bhattacharya S.S."/>
            <person name="Shirouzu T."/>
            <person name="Yoshinaga Y."/>
            <person name="Martin F.M."/>
            <person name="Grigoriev I.V."/>
            <person name="Hibbett D.S."/>
        </authorList>
    </citation>
    <scope>NUCLEOTIDE SEQUENCE [LARGE SCALE GENOMIC DNA]</scope>
    <source>
        <strain evidence="8 9">HHB12733</strain>
    </source>
</reference>
<evidence type="ECO:0000256" key="1">
    <source>
        <dbReference type="ARBA" id="ARBA00007572"/>
    </source>
</evidence>
<dbReference type="Gene3D" id="1.10.3260.10">
    <property type="entry name" value="DNA ligase, ATP-dependent, N-terminal domain"/>
    <property type="match status" value="1"/>
</dbReference>
<dbReference type="InParanoid" id="A0A165J5V6"/>
<dbReference type="Gene3D" id="2.40.50.140">
    <property type="entry name" value="Nucleic acid-binding proteins"/>
    <property type="match status" value="1"/>
</dbReference>
<dbReference type="OrthoDB" id="7482721at2759"/>
<name>A0A165J5V6_9BASI</name>
<dbReference type="EMBL" id="KV423923">
    <property type="protein sequence ID" value="KZT61412.1"/>
    <property type="molecule type" value="Genomic_DNA"/>
</dbReference>
<feature type="region of interest" description="Disordered" evidence="6">
    <location>
        <begin position="429"/>
        <end position="462"/>
    </location>
</feature>
<accession>A0A165J5V6</accession>
<dbReference type="Gene3D" id="3.30.470.30">
    <property type="entry name" value="DNA ligase/mRNA capping enzyme"/>
    <property type="match status" value="1"/>
</dbReference>
<dbReference type="GO" id="GO:0005524">
    <property type="term" value="F:ATP binding"/>
    <property type="evidence" value="ECO:0007669"/>
    <property type="project" value="UniProtKB-KW"/>
</dbReference>
<dbReference type="GO" id="GO:0003910">
    <property type="term" value="F:DNA ligase (ATP) activity"/>
    <property type="evidence" value="ECO:0007669"/>
    <property type="project" value="InterPro"/>
</dbReference>
<dbReference type="InterPro" id="IPR016059">
    <property type="entry name" value="DNA_ligase_ATP-dep_CS"/>
</dbReference>
<keyword evidence="4" id="KW-0067">ATP-binding</keyword>
<dbReference type="PROSITE" id="PS00697">
    <property type="entry name" value="DNA_LIGASE_A1"/>
    <property type="match status" value="1"/>
</dbReference>
<dbReference type="GO" id="GO:0032807">
    <property type="term" value="C:DNA ligase IV complex"/>
    <property type="evidence" value="ECO:0007669"/>
    <property type="project" value="TreeGrafter"/>
</dbReference>
<evidence type="ECO:0000313" key="9">
    <source>
        <dbReference type="Proteomes" id="UP000076842"/>
    </source>
</evidence>
<comment type="similarity">
    <text evidence="1">Belongs to the ATP-dependent DNA ligase family.</text>
</comment>
<dbReference type="Pfam" id="PF01068">
    <property type="entry name" value="DNA_ligase_A_M"/>
    <property type="match status" value="1"/>
</dbReference>
<dbReference type="InterPro" id="IPR012340">
    <property type="entry name" value="NA-bd_OB-fold"/>
</dbReference>
<keyword evidence="5" id="KW-0539">Nucleus</keyword>
<dbReference type="GO" id="GO:0006310">
    <property type="term" value="P:DNA recombination"/>
    <property type="evidence" value="ECO:0007669"/>
    <property type="project" value="InterPro"/>
</dbReference>
<evidence type="ECO:0000256" key="5">
    <source>
        <dbReference type="ARBA" id="ARBA00023242"/>
    </source>
</evidence>
<dbReference type="InterPro" id="IPR036599">
    <property type="entry name" value="DNA_ligase_N_sf"/>
</dbReference>
<dbReference type="SUPFAM" id="SSF50249">
    <property type="entry name" value="Nucleic acid-binding proteins"/>
    <property type="match status" value="1"/>
</dbReference>
<dbReference type="SUPFAM" id="SSF56091">
    <property type="entry name" value="DNA ligase/mRNA capping enzyme, catalytic domain"/>
    <property type="match status" value="1"/>
</dbReference>
<dbReference type="GO" id="GO:0006303">
    <property type="term" value="P:double-strand break repair via nonhomologous end joining"/>
    <property type="evidence" value="ECO:0007669"/>
    <property type="project" value="TreeGrafter"/>
</dbReference>
<evidence type="ECO:0000313" key="8">
    <source>
        <dbReference type="EMBL" id="KZT61412.1"/>
    </source>
</evidence>
<dbReference type="InterPro" id="IPR012310">
    <property type="entry name" value="DNA_ligase_ATP-dep_cent"/>
</dbReference>
<evidence type="ECO:0000256" key="3">
    <source>
        <dbReference type="ARBA" id="ARBA00022741"/>
    </source>
</evidence>
<dbReference type="PROSITE" id="PS00333">
    <property type="entry name" value="DNA_LIGASE_A2"/>
    <property type="match status" value="1"/>
</dbReference>
<dbReference type="Pfam" id="PF04675">
    <property type="entry name" value="DNA_ligase_A_N"/>
    <property type="match status" value="1"/>
</dbReference>
<feature type="domain" description="ATP-dependent DNA ligase family profile" evidence="7">
    <location>
        <begin position="465"/>
        <end position="612"/>
    </location>
</feature>
<dbReference type="InterPro" id="IPR029710">
    <property type="entry name" value="LIG4"/>
</dbReference>